<sequence>MRNYGELVKMTAELIVEQAALMSQVQWNKRHREELLLQLIEALA</sequence>
<protein>
    <submittedName>
        <fullName evidence="2">Sugar diacid utilization regulator sdaR</fullName>
    </submittedName>
</protein>
<evidence type="ECO:0000259" key="1">
    <source>
        <dbReference type="Pfam" id="PF05651"/>
    </source>
</evidence>
<proteinExistence type="predicted"/>
<dbReference type="Proteomes" id="UP000031670">
    <property type="component" value="Unassembled WGS sequence"/>
</dbReference>
<reference evidence="2 3" key="1">
    <citation type="submission" date="2015-01" db="EMBL/GenBank/DDBJ databases">
        <title>Vibrio sp. C5 JCM 19232 whole genome shotgun sequence.</title>
        <authorList>
            <person name="Sawabe T."/>
            <person name="Meirelles P."/>
            <person name="Feng G."/>
            <person name="Sayaka M."/>
            <person name="Hattori M."/>
            <person name="Ohkuma M."/>
        </authorList>
    </citation>
    <scope>NUCLEOTIDE SEQUENCE [LARGE SCALE GENOMIC DNA]</scope>
    <source>
        <strain evidence="2 3">JCM19232</strain>
    </source>
</reference>
<gene>
    <name evidence="2" type="ORF">JCM19232_5056</name>
</gene>
<evidence type="ECO:0000313" key="3">
    <source>
        <dbReference type="Proteomes" id="UP000031670"/>
    </source>
</evidence>
<feature type="domain" description="Putative sugar diacid recognition" evidence="1">
    <location>
        <begin position="2"/>
        <end position="39"/>
    </location>
</feature>
<dbReference type="EMBL" id="BBSA01000005">
    <property type="protein sequence ID" value="GAM62092.1"/>
    <property type="molecule type" value="Genomic_DNA"/>
</dbReference>
<organism evidence="2 3">
    <name type="scientific">Vibrio ishigakensis</name>
    <dbReference type="NCBI Taxonomy" id="1481914"/>
    <lineage>
        <taxon>Bacteria</taxon>
        <taxon>Pseudomonadati</taxon>
        <taxon>Pseudomonadota</taxon>
        <taxon>Gammaproteobacteria</taxon>
        <taxon>Vibrionales</taxon>
        <taxon>Vibrionaceae</taxon>
        <taxon>Vibrio</taxon>
    </lineage>
</organism>
<dbReference type="InterPro" id="IPR008599">
    <property type="entry name" value="Diacid_rec"/>
</dbReference>
<accession>A0A0B8PBY7</accession>
<dbReference type="AlphaFoldDB" id="A0A0B8PBY7"/>
<evidence type="ECO:0000313" key="2">
    <source>
        <dbReference type="EMBL" id="GAM62092.1"/>
    </source>
</evidence>
<name>A0A0B8PBY7_9VIBR</name>
<comment type="caution">
    <text evidence="2">The sequence shown here is derived from an EMBL/GenBank/DDBJ whole genome shotgun (WGS) entry which is preliminary data.</text>
</comment>
<reference evidence="2 3" key="2">
    <citation type="submission" date="2015-01" db="EMBL/GenBank/DDBJ databases">
        <authorList>
            <consortium name="NBRP consortium"/>
            <person name="Sawabe T."/>
            <person name="Meirelles P."/>
            <person name="Feng G."/>
            <person name="Sayaka M."/>
            <person name="Hattori M."/>
            <person name="Ohkuma M."/>
        </authorList>
    </citation>
    <scope>NUCLEOTIDE SEQUENCE [LARGE SCALE GENOMIC DNA]</scope>
    <source>
        <strain evidence="2 3">JCM19232</strain>
    </source>
</reference>
<dbReference type="Pfam" id="PF05651">
    <property type="entry name" value="Diacid_rec"/>
    <property type="match status" value="1"/>
</dbReference>